<dbReference type="RefSeq" id="WP_272470186.1">
    <property type="nucleotide sequence ID" value="NZ_JAMRYU010000006.1"/>
</dbReference>
<keyword evidence="2" id="KW-1185">Reference proteome</keyword>
<organism evidence="1 2">
    <name type="scientific">Clostridium tertium</name>
    <dbReference type="NCBI Taxonomy" id="1559"/>
    <lineage>
        <taxon>Bacteria</taxon>
        <taxon>Bacillati</taxon>
        <taxon>Bacillota</taxon>
        <taxon>Clostridia</taxon>
        <taxon>Eubacteriales</taxon>
        <taxon>Clostridiaceae</taxon>
        <taxon>Clostridium</taxon>
    </lineage>
</organism>
<sequence length="167" mass="19448">MRLIIHDLKSEEFEKLFPNGLEDTSVISDDGSIYNCIGCFGCWLKTPGACVIRDKYGDMGEYLSKCDEVIIISECVYGGFSPFVKNVLDRSISYVLPFFKINNGEMHHQRRYDNKVDMKVWFYENKITEKEKQTTRRIVKANCINLYWEISNVSFVNDIKEMEGLIL</sequence>
<proteinExistence type="predicted"/>
<accession>A0A9X3XHZ5</accession>
<dbReference type="SUPFAM" id="SSF52218">
    <property type="entry name" value="Flavoproteins"/>
    <property type="match status" value="1"/>
</dbReference>
<dbReference type="InterPro" id="IPR029039">
    <property type="entry name" value="Flavoprotein-like_sf"/>
</dbReference>
<evidence type="ECO:0000313" key="2">
    <source>
        <dbReference type="Proteomes" id="UP001141183"/>
    </source>
</evidence>
<dbReference type="EMBL" id="JAMRYU010000006">
    <property type="protein sequence ID" value="MDC4239935.1"/>
    <property type="molecule type" value="Genomic_DNA"/>
</dbReference>
<dbReference type="Gene3D" id="3.40.50.360">
    <property type="match status" value="1"/>
</dbReference>
<dbReference type="AlphaFoldDB" id="A0A9X3XHZ5"/>
<comment type="caution">
    <text evidence="1">The sequence shown here is derived from an EMBL/GenBank/DDBJ whole genome shotgun (WGS) entry which is preliminary data.</text>
</comment>
<name>A0A9X3XHZ5_9CLOT</name>
<dbReference type="Proteomes" id="UP001141183">
    <property type="component" value="Unassembled WGS sequence"/>
</dbReference>
<reference evidence="1" key="1">
    <citation type="submission" date="2022-05" db="EMBL/GenBank/DDBJ databases">
        <title>Draft genome sequence of Clostridium tertium strain CP3 isolated from Peru.</title>
        <authorList>
            <person name="Hurtado R."/>
            <person name="Lima L."/>
            <person name="Sousa T."/>
            <person name="Jaiswal A.K."/>
            <person name="Tiwari S."/>
            <person name="Maturrano L."/>
            <person name="Brenig B."/>
            <person name="Azevedo V."/>
        </authorList>
    </citation>
    <scope>NUCLEOTIDE SEQUENCE</scope>
    <source>
        <strain evidence="1">CP3</strain>
    </source>
</reference>
<gene>
    <name evidence="1" type="ORF">NE398_07120</name>
</gene>
<protein>
    <submittedName>
        <fullName evidence="1">Flavodoxin family protein</fullName>
    </submittedName>
</protein>
<evidence type="ECO:0000313" key="1">
    <source>
        <dbReference type="EMBL" id="MDC4239935.1"/>
    </source>
</evidence>